<keyword evidence="4" id="KW-0378">Hydrolase</keyword>
<dbReference type="Pfam" id="PF12146">
    <property type="entry name" value="Hydrolase_4"/>
    <property type="match status" value="1"/>
</dbReference>
<evidence type="ECO:0000313" key="5">
    <source>
        <dbReference type="Proteomes" id="UP000619479"/>
    </source>
</evidence>
<gene>
    <name evidence="4" type="ORF">Acy02nite_02720</name>
</gene>
<dbReference type="EMBL" id="BOMH01000002">
    <property type="protein sequence ID" value="GID62391.1"/>
    <property type="molecule type" value="Genomic_DNA"/>
</dbReference>
<dbReference type="RefSeq" id="WP_203737756.1">
    <property type="nucleotide sequence ID" value="NZ_BAAAUC010000002.1"/>
</dbReference>
<sequence length="481" mass="50148">MKRLLFVLLLLAAGGSWLIAGAGHGLRHAHVTSAGVPLDEVHPAVSGRHPGVVVAHGYAGSAKLMAPFGDTLAARGYVVVLLDFAGHGASTRRLPNQDSTGILQHDLDVALAHLRSLSDVDASKVALVGHSMGAGAVTRYAGAHPEVTATVAISLPDAADASAGRPARLLTMAGALEFPAFRSVAGSVAAGHGDRALRIIPGVEHITILYAPETHRQMVKWLDDAFGGARNDHAIPFPARRLIGTVLLMLAFLLGFHPLVAWLSGTAARPWPRCSGSSWRRTARIAGVTVVAAVIGAVFARLLPSTRLPLAIAGYVVGYATVTGALLFAYASRRSAYQPESATGSPRLLLAVAYAITSIAVPVHWGMTHAWPAGDRWWLLVIVWAAFAVLAYGSEKLSGGVALNLVPIAAVFVVVLVAAAVTGLTSGFVLLVLVPLIGLLLWQALWSAFLHRFAAPTWAIAVTGAVVVAWPLALTLPLAGP</sequence>
<keyword evidence="2" id="KW-1133">Transmembrane helix</keyword>
<dbReference type="InterPro" id="IPR050261">
    <property type="entry name" value="FrsA_esterase"/>
</dbReference>
<comment type="caution">
    <text evidence="4">The sequence shown here is derived from an EMBL/GenBank/DDBJ whole genome shotgun (WGS) entry which is preliminary data.</text>
</comment>
<feature type="transmembrane region" description="Helical" evidence="2">
    <location>
        <begin position="283"/>
        <end position="302"/>
    </location>
</feature>
<keyword evidence="2" id="KW-0472">Membrane</keyword>
<feature type="transmembrane region" description="Helical" evidence="2">
    <location>
        <begin position="242"/>
        <end position="263"/>
    </location>
</feature>
<feature type="transmembrane region" description="Helical" evidence="2">
    <location>
        <begin position="427"/>
        <end position="446"/>
    </location>
</feature>
<dbReference type="SUPFAM" id="SSF53474">
    <property type="entry name" value="alpha/beta-Hydrolases"/>
    <property type="match status" value="1"/>
</dbReference>
<evidence type="ECO:0000259" key="3">
    <source>
        <dbReference type="Pfam" id="PF12146"/>
    </source>
</evidence>
<proteinExistence type="inferred from homology"/>
<organism evidence="4 5">
    <name type="scientific">Actinoplanes cyaneus</name>
    <dbReference type="NCBI Taxonomy" id="52696"/>
    <lineage>
        <taxon>Bacteria</taxon>
        <taxon>Bacillati</taxon>
        <taxon>Actinomycetota</taxon>
        <taxon>Actinomycetes</taxon>
        <taxon>Micromonosporales</taxon>
        <taxon>Micromonosporaceae</taxon>
        <taxon>Actinoplanes</taxon>
    </lineage>
</organism>
<dbReference type="Gene3D" id="3.40.50.1820">
    <property type="entry name" value="alpha/beta hydrolase"/>
    <property type="match status" value="1"/>
</dbReference>
<evidence type="ECO:0000256" key="1">
    <source>
        <dbReference type="ARBA" id="ARBA00008645"/>
    </source>
</evidence>
<protein>
    <submittedName>
        <fullName evidence="4">Alpha/beta hydrolase</fullName>
    </submittedName>
</protein>
<feature type="transmembrane region" description="Helical" evidence="2">
    <location>
        <begin position="308"/>
        <end position="328"/>
    </location>
</feature>
<dbReference type="Proteomes" id="UP000619479">
    <property type="component" value="Unassembled WGS sequence"/>
</dbReference>
<dbReference type="GO" id="GO:0016787">
    <property type="term" value="F:hydrolase activity"/>
    <property type="evidence" value="ECO:0007669"/>
    <property type="project" value="UniProtKB-KW"/>
</dbReference>
<feature type="domain" description="Serine aminopeptidase S33" evidence="3">
    <location>
        <begin position="52"/>
        <end position="153"/>
    </location>
</feature>
<evidence type="ECO:0000313" key="4">
    <source>
        <dbReference type="EMBL" id="GID62391.1"/>
    </source>
</evidence>
<dbReference type="InterPro" id="IPR022742">
    <property type="entry name" value="Hydrolase_4"/>
</dbReference>
<keyword evidence="5" id="KW-1185">Reference proteome</keyword>
<feature type="transmembrane region" description="Helical" evidence="2">
    <location>
        <begin position="401"/>
        <end position="421"/>
    </location>
</feature>
<comment type="similarity">
    <text evidence="1">Belongs to the AB hydrolase superfamily.</text>
</comment>
<feature type="transmembrane region" description="Helical" evidence="2">
    <location>
        <begin position="458"/>
        <end position="479"/>
    </location>
</feature>
<feature type="transmembrane region" description="Helical" evidence="2">
    <location>
        <begin position="377"/>
        <end position="394"/>
    </location>
</feature>
<keyword evidence="2" id="KW-0812">Transmembrane</keyword>
<evidence type="ECO:0000256" key="2">
    <source>
        <dbReference type="SAM" id="Phobius"/>
    </source>
</evidence>
<dbReference type="InterPro" id="IPR029058">
    <property type="entry name" value="AB_hydrolase_fold"/>
</dbReference>
<accession>A0A919M8W4</accession>
<name>A0A919M8W4_9ACTN</name>
<dbReference type="PANTHER" id="PTHR22946">
    <property type="entry name" value="DIENELACTONE HYDROLASE DOMAIN-CONTAINING PROTEIN-RELATED"/>
    <property type="match status" value="1"/>
</dbReference>
<dbReference type="AlphaFoldDB" id="A0A919M8W4"/>
<feature type="transmembrane region" description="Helical" evidence="2">
    <location>
        <begin position="348"/>
        <end position="365"/>
    </location>
</feature>
<reference evidence="4" key="1">
    <citation type="submission" date="2021-01" db="EMBL/GenBank/DDBJ databases">
        <title>Whole genome shotgun sequence of Actinoplanes cyaneus NBRC 14990.</title>
        <authorList>
            <person name="Komaki H."/>
            <person name="Tamura T."/>
        </authorList>
    </citation>
    <scope>NUCLEOTIDE SEQUENCE</scope>
    <source>
        <strain evidence="4">NBRC 14990</strain>
    </source>
</reference>